<dbReference type="Pfam" id="PF04773">
    <property type="entry name" value="FecR"/>
    <property type="match status" value="1"/>
</dbReference>
<dbReference type="PANTHER" id="PTHR38731">
    <property type="entry name" value="LIPL45-RELATED LIPOPROTEIN-RELATED"/>
    <property type="match status" value="1"/>
</dbReference>
<feature type="region of interest" description="Disordered" evidence="1">
    <location>
        <begin position="303"/>
        <end position="329"/>
    </location>
</feature>
<dbReference type="InterPro" id="IPR006860">
    <property type="entry name" value="FecR"/>
</dbReference>
<dbReference type="Proteomes" id="UP000754563">
    <property type="component" value="Unassembled WGS sequence"/>
</dbReference>
<name>A0A955L7F7_9BACT</name>
<reference evidence="3" key="1">
    <citation type="submission" date="2020-04" db="EMBL/GenBank/DDBJ databases">
        <authorList>
            <person name="Zhang T."/>
        </authorList>
    </citation>
    <scope>NUCLEOTIDE SEQUENCE</scope>
    <source>
        <strain evidence="3">HKST-UBA11</strain>
    </source>
</reference>
<dbReference type="PANTHER" id="PTHR38731:SF1">
    <property type="entry name" value="FECR PROTEIN DOMAIN-CONTAINING PROTEIN"/>
    <property type="match status" value="1"/>
</dbReference>
<evidence type="ECO:0000313" key="4">
    <source>
        <dbReference type="Proteomes" id="UP000754563"/>
    </source>
</evidence>
<evidence type="ECO:0000256" key="1">
    <source>
        <dbReference type="SAM" id="MobiDB-lite"/>
    </source>
</evidence>
<feature type="domain" description="FecR protein" evidence="2">
    <location>
        <begin position="78"/>
        <end position="167"/>
    </location>
</feature>
<comment type="caution">
    <text evidence="3">The sequence shown here is derived from an EMBL/GenBank/DDBJ whole genome shotgun (WGS) entry which is preliminary data.</text>
</comment>
<sequence>MTFLRVFKTHARLLSIVGMVSFILALFALSATQGQEIPPVVLHRESGEVFYKNASDIEFSQLVEGSIEISPQSEVKVGEGSAYVLFSDNSVMSIDAQTEIEIDYKYNDVSIKQVVGNTWHRILNLNESEVNYKVETPTTIAAVRGTKFGVYSDRSGATNIYVKEGEVAVAENTDKEVEVTEKLLREGKMILVREVNADVLFDSAVDISVKIESSNWFKKNVLIDTTYDSTINMFKDEEYKLEGFLGEIMNFIEIAEYIPSESEAIFKIAPIKYESETVSGDILDEVSDPDTIPIADMIPKVDSSTTPIPEIEVNEDQIEDPLSSPINGN</sequence>
<gene>
    <name evidence="3" type="ORF">KC717_01840</name>
</gene>
<organism evidence="3 4">
    <name type="scientific">Candidatus Dojkabacteria bacterium</name>
    <dbReference type="NCBI Taxonomy" id="2099670"/>
    <lineage>
        <taxon>Bacteria</taxon>
        <taxon>Candidatus Dojkabacteria</taxon>
    </lineage>
</organism>
<dbReference type="Gene3D" id="2.60.120.1440">
    <property type="match status" value="1"/>
</dbReference>
<proteinExistence type="predicted"/>
<evidence type="ECO:0000313" key="3">
    <source>
        <dbReference type="EMBL" id="MCA9385370.1"/>
    </source>
</evidence>
<reference evidence="3" key="2">
    <citation type="journal article" date="2021" name="Microbiome">
        <title>Successional dynamics and alternative stable states in a saline activated sludge microbial community over 9 years.</title>
        <authorList>
            <person name="Wang Y."/>
            <person name="Ye J."/>
            <person name="Ju F."/>
            <person name="Liu L."/>
            <person name="Boyd J.A."/>
            <person name="Deng Y."/>
            <person name="Parks D.H."/>
            <person name="Jiang X."/>
            <person name="Yin X."/>
            <person name="Woodcroft B.J."/>
            <person name="Tyson G.W."/>
            <person name="Hugenholtz P."/>
            <person name="Polz M.F."/>
            <person name="Zhang T."/>
        </authorList>
    </citation>
    <scope>NUCLEOTIDE SEQUENCE</scope>
    <source>
        <strain evidence="3">HKST-UBA11</strain>
    </source>
</reference>
<accession>A0A955L7F7</accession>
<dbReference type="EMBL" id="JAGQLH010000015">
    <property type="protein sequence ID" value="MCA9385370.1"/>
    <property type="molecule type" value="Genomic_DNA"/>
</dbReference>
<protein>
    <submittedName>
        <fullName evidence="3">FecR domain-containing protein</fullName>
    </submittedName>
</protein>
<evidence type="ECO:0000259" key="2">
    <source>
        <dbReference type="Pfam" id="PF04773"/>
    </source>
</evidence>
<dbReference type="AlphaFoldDB" id="A0A955L7F7"/>